<dbReference type="Proteomes" id="UP001222800">
    <property type="component" value="Chromosome"/>
</dbReference>
<accession>A0ABY8EHN6</accession>
<name>A0ABY8EHN6_9FIRM</name>
<evidence type="ECO:0000256" key="1">
    <source>
        <dbReference type="ARBA" id="ARBA00007047"/>
    </source>
</evidence>
<proteinExistence type="inferred from homology"/>
<evidence type="ECO:0000313" key="4">
    <source>
        <dbReference type="Proteomes" id="UP001222800"/>
    </source>
</evidence>
<dbReference type="Gene3D" id="3.40.1080.10">
    <property type="entry name" value="Glutaconate Coenzyme A-transferase"/>
    <property type="match status" value="1"/>
</dbReference>
<reference evidence="3 4" key="1">
    <citation type="submission" date="2023-03" db="EMBL/GenBank/DDBJ databases">
        <title>Complete genome sequence of Tepidibacter sp. SWIR-1, isolated from a deep-sea hydrothermal vent.</title>
        <authorList>
            <person name="Li X."/>
        </authorList>
    </citation>
    <scope>NUCLEOTIDE SEQUENCE [LARGE SCALE GENOMIC DNA]</scope>
    <source>
        <strain evidence="3 4">SWIR-1</strain>
    </source>
</reference>
<dbReference type="SMART" id="SM00882">
    <property type="entry name" value="CoA_trans"/>
    <property type="match status" value="1"/>
</dbReference>
<dbReference type="Pfam" id="PF01144">
    <property type="entry name" value="CoA_trans"/>
    <property type="match status" value="1"/>
</dbReference>
<protein>
    <submittedName>
        <fullName evidence="3">3-oxoacid CoA-transferase subunit B</fullName>
    </submittedName>
</protein>
<dbReference type="InterPro" id="IPR004165">
    <property type="entry name" value="CoA_trans_fam_I"/>
</dbReference>
<evidence type="ECO:0000256" key="2">
    <source>
        <dbReference type="ARBA" id="ARBA00022679"/>
    </source>
</evidence>
<dbReference type="SUPFAM" id="SSF100950">
    <property type="entry name" value="NagB/RpiA/CoA transferase-like"/>
    <property type="match status" value="1"/>
</dbReference>
<comment type="similarity">
    <text evidence="1">Belongs to the 3-oxoacid CoA-transferase subunit B family.</text>
</comment>
<dbReference type="PANTHER" id="PTHR13707">
    <property type="entry name" value="KETOACID-COENZYME A TRANSFERASE"/>
    <property type="match status" value="1"/>
</dbReference>
<dbReference type="RefSeq" id="WP_277734593.1">
    <property type="nucleotide sequence ID" value="NZ_CP120733.1"/>
</dbReference>
<gene>
    <name evidence="3" type="ORF">P4S50_09340</name>
</gene>
<sequence>MNPKKRIAMRAAKEFKDGMVVNLGFGIPVLSSNYIPEKVNVTLQSENGILNFGGVAKLGEEDCTFCNAAGMPMTELVGCSLFNLDTSFAIIRGGHVDITILGALEVDQHGNIANWALENKDGRYSPGMGGAMDLLVGAKKVIATTVHTTKDGESKILKKCKLPLSAKGVVDLIITELAVIEVTKDGLLLKEIAPEVTLEEVIKKTDADLIISDEIKTME</sequence>
<keyword evidence="2" id="KW-0808">Transferase</keyword>
<dbReference type="InterPro" id="IPR037171">
    <property type="entry name" value="NagB/RpiA_transferase-like"/>
</dbReference>
<dbReference type="EMBL" id="CP120733">
    <property type="protein sequence ID" value="WFD12271.1"/>
    <property type="molecule type" value="Genomic_DNA"/>
</dbReference>
<keyword evidence="4" id="KW-1185">Reference proteome</keyword>
<evidence type="ECO:0000313" key="3">
    <source>
        <dbReference type="EMBL" id="WFD12271.1"/>
    </source>
</evidence>
<dbReference type="InterPro" id="IPR012791">
    <property type="entry name" value="3-oxoacid_CoA-transf_B"/>
</dbReference>
<dbReference type="PANTHER" id="PTHR13707:SF60">
    <property type="entry name" value="ACETATE COA-TRANSFERASE SUBUNIT ALPHA"/>
    <property type="match status" value="1"/>
</dbReference>
<dbReference type="NCBIfam" id="TIGR02428">
    <property type="entry name" value="pcaJ_scoB_fam"/>
    <property type="match status" value="1"/>
</dbReference>
<organism evidence="3 4">
    <name type="scientific">Tepidibacter hydrothermalis</name>
    <dbReference type="NCBI Taxonomy" id="3036126"/>
    <lineage>
        <taxon>Bacteria</taxon>
        <taxon>Bacillati</taxon>
        <taxon>Bacillota</taxon>
        <taxon>Clostridia</taxon>
        <taxon>Peptostreptococcales</taxon>
        <taxon>Peptostreptococcaceae</taxon>
        <taxon>Tepidibacter</taxon>
    </lineage>
</organism>